<dbReference type="Gene3D" id="3.30.70.260">
    <property type="match status" value="1"/>
</dbReference>
<dbReference type="PANTHER" id="PTHR38036">
    <property type="entry name" value="UPF0250 PROTEIN YBED"/>
    <property type="match status" value="1"/>
</dbReference>
<dbReference type="Pfam" id="PF04359">
    <property type="entry name" value="DUF493"/>
    <property type="match status" value="1"/>
</dbReference>
<keyword evidence="4" id="KW-1185">Reference proteome</keyword>
<dbReference type="RefSeq" id="WP_070104844.1">
    <property type="nucleotide sequence ID" value="NZ_AP012273.1"/>
</dbReference>
<dbReference type="Proteomes" id="UP000031631">
    <property type="component" value="Chromosome"/>
</dbReference>
<dbReference type="AlphaFoldDB" id="A0A7U6GGF8"/>
<dbReference type="PANTHER" id="PTHR38036:SF1">
    <property type="entry name" value="UPF0250 PROTEIN YBED"/>
    <property type="match status" value="1"/>
</dbReference>
<reference evidence="3 4" key="1">
    <citation type="journal article" date="2014" name="PLoS ONE">
        <title>Physiological and genomic features of a novel sulfur-oxidizing gammaproteobacterium belonging to a previously uncultivated symbiotic lineage isolated from a hydrothermal vent.</title>
        <authorList>
            <person name="Nunoura T."/>
            <person name="Takaki Y."/>
            <person name="Kazama H."/>
            <person name="Kakuta J."/>
            <person name="Shimamura S."/>
            <person name="Makita H."/>
            <person name="Hirai M."/>
            <person name="Miyazaki M."/>
            <person name="Takai K."/>
        </authorList>
    </citation>
    <scope>NUCLEOTIDE SEQUENCE [LARGE SCALE GENOMIC DNA]</scope>
    <source>
        <strain evidence="3 4">Hiromi1</strain>
    </source>
</reference>
<sequence length="96" mass="11006">MSDDPQTPDDNTPEGMTYPCRFRVRAMGLDEDDFDALVVNIIRRHCPDIHEGAVHIRPSKNGKYVSVSVDIEARSREHLDAIYDELTAHDRVLMRL</sequence>
<gene>
    <name evidence="3" type="ORF">TBH_C0256</name>
</gene>
<dbReference type="HAMAP" id="MF_00659">
    <property type="entry name" value="UPF0250"/>
    <property type="match status" value="1"/>
</dbReference>
<dbReference type="InterPro" id="IPR027471">
    <property type="entry name" value="YbeD-like_sf"/>
</dbReference>
<dbReference type="KEGG" id="tbn:TBH_C0256"/>
<evidence type="ECO:0000256" key="1">
    <source>
        <dbReference type="ARBA" id="ARBA00008460"/>
    </source>
</evidence>
<proteinExistence type="inferred from homology"/>
<name>A0A7U6GGF8_9GAMM</name>
<accession>A0A7U6GGF8</accession>
<organism evidence="3 4">
    <name type="scientific">Thiolapillus brandeum</name>
    <dbReference type="NCBI Taxonomy" id="1076588"/>
    <lineage>
        <taxon>Bacteria</taxon>
        <taxon>Pseudomonadati</taxon>
        <taxon>Pseudomonadota</taxon>
        <taxon>Gammaproteobacteria</taxon>
        <taxon>Chromatiales</taxon>
        <taxon>Sedimenticolaceae</taxon>
        <taxon>Thiolapillus</taxon>
    </lineage>
</organism>
<dbReference type="GO" id="GO:0005829">
    <property type="term" value="C:cytosol"/>
    <property type="evidence" value="ECO:0007669"/>
    <property type="project" value="TreeGrafter"/>
</dbReference>
<evidence type="ECO:0000313" key="3">
    <source>
        <dbReference type="EMBL" id="BAO43202.1"/>
    </source>
</evidence>
<evidence type="ECO:0000256" key="2">
    <source>
        <dbReference type="HAMAP-Rule" id="MF_00659"/>
    </source>
</evidence>
<protein>
    <recommendedName>
        <fullName evidence="2">UPF0250 protein TBH_C0256</fullName>
    </recommendedName>
</protein>
<dbReference type="SUPFAM" id="SSF117991">
    <property type="entry name" value="YbeD/HP0495-like"/>
    <property type="match status" value="1"/>
</dbReference>
<dbReference type="InterPro" id="IPR007454">
    <property type="entry name" value="UPF0250_YbeD-like"/>
</dbReference>
<evidence type="ECO:0000313" key="4">
    <source>
        <dbReference type="Proteomes" id="UP000031631"/>
    </source>
</evidence>
<comment type="similarity">
    <text evidence="1 2">Belongs to the UPF0250 family.</text>
</comment>
<dbReference type="EMBL" id="AP012273">
    <property type="protein sequence ID" value="BAO43202.1"/>
    <property type="molecule type" value="Genomic_DNA"/>
</dbReference>